<dbReference type="GO" id="GO:0004523">
    <property type="term" value="F:RNA-DNA hybrid ribonuclease activity"/>
    <property type="evidence" value="ECO:0007669"/>
    <property type="project" value="InterPro"/>
</dbReference>
<reference evidence="4 5" key="1">
    <citation type="submission" date="2018-04" db="EMBL/GenBank/DDBJ databases">
        <authorList>
            <person name="Vogel A."/>
        </authorList>
    </citation>
    <scope>NUCLEOTIDE SEQUENCE [LARGE SCALE GENOMIC DNA]</scope>
</reference>
<evidence type="ECO:0000256" key="1">
    <source>
        <dbReference type="SAM" id="Coils"/>
    </source>
</evidence>
<feature type="coiled-coil region" evidence="1">
    <location>
        <begin position="1441"/>
        <end position="1468"/>
    </location>
</feature>
<feature type="domain" description="RNase H type-1" evidence="3">
    <location>
        <begin position="1358"/>
        <end position="1497"/>
    </location>
</feature>
<sequence length="1770" mass="201477">MWDKLEVTYEGIDQVREAKIDFLTQEYEMFRMKEGEKIDDMFDRFSKIINDLHALKKTYTNKDLVRKILRSLTPEWRSKADAIYESIGVSNVTIDGLRGNLKTYESTILTPSLDEQKKKGITLKATKEPVEEASSDDDNEFGLVIKKFHKFMKKEFERKGRKHDGPPKSYGCGEIGHIKPRCPKAEHGKDKPGFKKQRAYISWGGDSGDESTDQEEDEAANVCLMAHEDQSDDVQEVCNISSDSYTFEEMQEALHELYEEFVSVSKTNKSLKKRLSLLENDFEKLEKETEILKQENNFFGKRSADKPESSSSECGSCKALKEQVAKLESMVKKFNTPHRDLNLLLDTMHFSKEGIVFFTMGKDKSRAATSGKSKSKSRAPTSSSEERFYYGDGTYLWFDLEEERTRFLAFFSKRVVAPPRIIPQCYPELQGYDDLDTQLHQAGLWPFVSRARKEINPALIRAFYSNLRREDDVLYSLVKSTPIELTVTTTVGPLTKATKIWTISNQTFNKRSDNAAAATAEPRHTAPATGPAKPQARANLASIADSLNRLHLKVDGMGGYLERLDVAVQRQGYAMNAYFQGINYVPPPYHGTFLGQVYGDEDEADDSYTPSSSPDEDEFDDAIDVHSRDEDWDVPQAQKKLKGKAIQFEGSRRSAFQRLGHEGRNQNRPAKERLGVETTPLSALDRLGRGAERPGQTRRAEPPHREEPQHSRAPHDEEAESHPRHTIRSHVEQPWDRVGRVEACLEKLQRQVDRDEKKKILLNESPFTDRVHETPFPKKTKLEVPKFTGKEDPEIHVKTLHQSGRMMGLSGDEKCLPFFQTLRGRAVEWFHNLPVGEIDSFDELAEVFQEKFKENCTKRKKFTYLSTAGQREHDDLTKFLTRWKDEVDKVEEMDDKTAMSLLVSGLWSGELYKEFCRRPPQSYQEAYNTAWDYADAEAQVSSKREAEQGHSKGKISLKKEIEQPGKAKAEVMEDAFEKLKLCRTRPEPLKTPLSGFTGDSVEAEGSILLTCELGTGDQVVQKQMRFVVVNIKCVHNAILGRPGINKVRGVIFMAHLCMKFDIPGGIGQVRGDQKKARSCYLEAVKKMTKAFERVTLVSHEEERSKLESCDETEQIVLREAFPERMTGKFLGFMVTKRGIEPNPEKIKAITEMRSPSSLKDVQRLTGRLAALSRFLSRSAEKALPFFKVLKKANAFEWDRECEEALQQLKEYLVSDIVLSKPKPGETLYLYLGVSQNAVSSVLIRNEDGQRPIYYVSKALNGVESRYTAIEKTAYALFITAKKLTAYFQAHTVEVLTDQPLGPVLRNSTSSGRLIQWAMMLTQFNIEYKPRTAIKGQALADFLVELTGLEPEDGPSHTVEPWWDMAVDGAFGPKGCGASVVFTTPEGFKIYHALVFNFKLTNNEAEYEALAGGLRLARALGIKRMKIRSDSSLVVGQVNGEMEVKEDRLARYSDLVRALLRELEEFRLTRIPRSENTDADMLSKLTQACPEHVLKLAKIEILDVPSADRFEVAAIQPGQTSAIGIIGADDDWIYDLMEYPETGQKPDDEEWARKVLLRAPHFQVIDGHLYKRAIGGPLLRCLTNPEAERVIVEVHEGVSAAHQMSRTLAQRIILLGYYWPTIIRDCERRATGETPFVLTYGCEARLPVEAEIPTFRETVYQPGQNEADHLAELNLVEERRTIAVVKMTGYQQSVKRYHDNRVGPRYFQVHDEVLRRRDASKPNEKGKLVRNWEGPYRVKAIVRPGTYQLETMEGGRVDRHWNSHHLHKFFR</sequence>
<dbReference type="Gene3D" id="3.30.420.10">
    <property type="entry name" value="Ribonuclease H-like superfamily/Ribonuclease H"/>
    <property type="match status" value="1"/>
</dbReference>
<feature type="compositionally biased region" description="Low complexity" evidence="2">
    <location>
        <begin position="515"/>
        <end position="529"/>
    </location>
</feature>
<dbReference type="CDD" id="cd09279">
    <property type="entry name" value="RNase_HI_like"/>
    <property type="match status" value="1"/>
</dbReference>
<feature type="coiled-coil region" evidence="1">
    <location>
        <begin position="738"/>
        <end position="765"/>
    </location>
</feature>
<organism evidence="4 5">
    <name type="scientific">Cuscuta campestris</name>
    <dbReference type="NCBI Taxonomy" id="132261"/>
    <lineage>
        <taxon>Eukaryota</taxon>
        <taxon>Viridiplantae</taxon>
        <taxon>Streptophyta</taxon>
        <taxon>Embryophyta</taxon>
        <taxon>Tracheophyta</taxon>
        <taxon>Spermatophyta</taxon>
        <taxon>Magnoliopsida</taxon>
        <taxon>eudicotyledons</taxon>
        <taxon>Gunneridae</taxon>
        <taxon>Pentapetalae</taxon>
        <taxon>asterids</taxon>
        <taxon>lamiids</taxon>
        <taxon>Solanales</taxon>
        <taxon>Convolvulaceae</taxon>
        <taxon>Cuscuteae</taxon>
        <taxon>Cuscuta</taxon>
        <taxon>Cuscuta subgen. Grammica</taxon>
        <taxon>Cuscuta sect. Cleistogrammica</taxon>
    </lineage>
</organism>
<dbReference type="Gene3D" id="1.10.340.70">
    <property type="match status" value="1"/>
</dbReference>
<dbReference type="Gene3D" id="3.30.70.270">
    <property type="match status" value="1"/>
</dbReference>
<dbReference type="SUPFAM" id="SSF56672">
    <property type="entry name" value="DNA/RNA polymerases"/>
    <property type="match status" value="1"/>
</dbReference>
<name>A0A484L0F3_9ASTE</name>
<dbReference type="PANTHER" id="PTHR48475">
    <property type="entry name" value="RIBONUCLEASE H"/>
    <property type="match status" value="1"/>
</dbReference>
<dbReference type="InterPro" id="IPR012337">
    <property type="entry name" value="RNaseH-like_sf"/>
</dbReference>
<evidence type="ECO:0000313" key="4">
    <source>
        <dbReference type="EMBL" id="VFQ68952.1"/>
    </source>
</evidence>
<dbReference type="PROSITE" id="PS50879">
    <property type="entry name" value="RNASE_H_1"/>
    <property type="match status" value="1"/>
</dbReference>
<dbReference type="Pfam" id="PF17919">
    <property type="entry name" value="RT_RNaseH_2"/>
    <property type="match status" value="1"/>
</dbReference>
<dbReference type="Pfam" id="PF13456">
    <property type="entry name" value="RVT_3"/>
    <property type="match status" value="1"/>
</dbReference>
<evidence type="ECO:0000313" key="5">
    <source>
        <dbReference type="Proteomes" id="UP000595140"/>
    </source>
</evidence>
<keyword evidence="1" id="KW-0175">Coiled coil</keyword>
<feature type="compositionally biased region" description="Basic and acidic residues" evidence="2">
    <location>
        <begin position="157"/>
        <end position="166"/>
    </location>
</feature>
<dbReference type="SUPFAM" id="SSF53098">
    <property type="entry name" value="Ribonuclease H-like"/>
    <property type="match status" value="1"/>
</dbReference>
<feature type="compositionally biased region" description="Basic and acidic residues" evidence="2">
    <location>
        <begin position="659"/>
        <end position="675"/>
    </location>
</feature>
<dbReference type="GO" id="GO:0003676">
    <property type="term" value="F:nucleic acid binding"/>
    <property type="evidence" value="ECO:0007669"/>
    <property type="project" value="InterPro"/>
</dbReference>
<feature type="region of interest" description="Disordered" evidence="2">
    <location>
        <begin position="366"/>
        <end position="385"/>
    </location>
</feature>
<dbReference type="InterPro" id="IPR043502">
    <property type="entry name" value="DNA/RNA_pol_sf"/>
</dbReference>
<accession>A0A484L0F3</accession>
<dbReference type="InterPro" id="IPR036397">
    <property type="entry name" value="RNaseH_sf"/>
</dbReference>
<proteinExistence type="predicted"/>
<keyword evidence="5" id="KW-1185">Reference proteome</keyword>
<dbReference type="InterPro" id="IPR002156">
    <property type="entry name" value="RNaseH_domain"/>
</dbReference>
<feature type="coiled-coil region" evidence="1">
    <location>
        <begin position="268"/>
        <end position="295"/>
    </location>
</feature>
<dbReference type="Pfam" id="PF14223">
    <property type="entry name" value="Retrotran_gag_2"/>
    <property type="match status" value="1"/>
</dbReference>
<dbReference type="InterPro" id="IPR005162">
    <property type="entry name" value="Retrotrans_gag_dom"/>
</dbReference>
<feature type="compositionally biased region" description="Basic and acidic residues" evidence="2">
    <location>
        <begin position="698"/>
        <end position="733"/>
    </location>
</feature>
<gene>
    <name evidence="4" type="ORF">CCAM_LOCUS10728</name>
</gene>
<feature type="region of interest" description="Disordered" evidence="2">
    <location>
        <begin position="157"/>
        <end position="176"/>
    </location>
</feature>
<dbReference type="InterPro" id="IPR041577">
    <property type="entry name" value="RT_RNaseH_2"/>
</dbReference>
<dbReference type="Proteomes" id="UP000595140">
    <property type="component" value="Unassembled WGS sequence"/>
</dbReference>
<dbReference type="InterPro" id="IPR043128">
    <property type="entry name" value="Rev_trsase/Diguanyl_cyclase"/>
</dbReference>
<dbReference type="OrthoDB" id="2286242at2759"/>
<protein>
    <recommendedName>
        <fullName evidence="3">RNase H type-1 domain-containing protein</fullName>
    </recommendedName>
</protein>
<feature type="region of interest" description="Disordered" evidence="2">
    <location>
        <begin position="600"/>
        <end position="733"/>
    </location>
</feature>
<dbReference type="Pfam" id="PF03732">
    <property type="entry name" value="Retrotrans_gag"/>
    <property type="match status" value="1"/>
</dbReference>
<dbReference type="EMBL" id="OOIL02000747">
    <property type="protein sequence ID" value="VFQ68952.1"/>
    <property type="molecule type" value="Genomic_DNA"/>
</dbReference>
<feature type="region of interest" description="Disordered" evidence="2">
    <location>
        <begin position="513"/>
        <end position="536"/>
    </location>
</feature>
<evidence type="ECO:0000259" key="3">
    <source>
        <dbReference type="PROSITE" id="PS50879"/>
    </source>
</evidence>
<dbReference type="PANTHER" id="PTHR48475:SF2">
    <property type="entry name" value="RIBONUCLEASE H"/>
    <property type="match status" value="1"/>
</dbReference>
<evidence type="ECO:0000256" key="2">
    <source>
        <dbReference type="SAM" id="MobiDB-lite"/>
    </source>
</evidence>